<evidence type="ECO:0000313" key="1">
    <source>
        <dbReference type="EMBL" id="KAL3772436.1"/>
    </source>
</evidence>
<accession>A0ABD3NBQ3</accession>
<name>A0ABD3NBQ3_9STRA</name>
<dbReference type="EMBL" id="JALLPJ020001267">
    <property type="protein sequence ID" value="KAL3772436.1"/>
    <property type="molecule type" value="Genomic_DNA"/>
</dbReference>
<keyword evidence="2" id="KW-1185">Reference proteome</keyword>
<dbReference type="AlphaFoldDB" id="A0ABD3NBQ3"/>
<evidence type="ECO:0000313" key="2">
    <source>
        <dbReference type="Proteomes" id="UP001530400"/>
    </source>
</evidence>
<reference evidence="1 2" key="1">
    <citation type="submission" date="2024-10" db="EMBL/GenBank/DDBJ databases">
        <title>Updated reference genomes for cyclostephanoid diatoms.</title>
        <authorList>
            <person name="Roberts W.R."/>
            <person name="Alverson A.J."/>
        </authorList>
    </citation>
    <scope>NUCLEOTIDE SEQUENCE [LARGE SCALE GENOMIC DNA]</scope>
    <source>
        <strain evidence="1 2">AJA010-31</strain>
    </source>
</reference>
<sequence>MSSNQSRDAFVSIVALCGKDETRPEPELIMRPEIIIRSNPTVMSERDENGMTLRSVEFVKLLIEADGGLECVHVQTSGTIHQRGWLPFHHARNFVNVEVAKYLHELYPESINI</sequence>
<organism evidence="1 2">
    <name type="scientific">Cyclotella atomus</name>
    <dbReference type="NCBI Taxonomy" id="382360"/>
    <lineage>
        <taxon>Eukaryota</taxon>
        <taxon>Sar</taxon>
        <taxon>Stramenopiles</taxon>
        <taxon>Ochrophyta</taxon>
        <taxon>Bacillariophyta</taxon>
        <taxon>Coscinodiscophyceae</taxon>
        <taxon>Thalassiosirophycidae</taxon>
        <taxon>Stephanodiscales</taxon>
        <taxon>Stephanodiscaceae</taxon>
        <taxon>Cyclotella</taxon>
    </lineage>
</organism>
<comment type="caution">
    <text evidence="1">The sequence shown here is derived from an EMBL/GenBank/DDBJ whole genome shotgun (WGS) entry which is preliminary data.</text>
</comment>
<gene>
    <name evidence="1" type="ORF">ACHAWO_004362</name>
</gene>
<dbReference type="Proteomes" id="UP001530400">
    <property type="component" value="Unassembled WGS sequence"/>
</dbReference>
<proteinExistence type="predicted"/>
<protein>
    <submittedName>
        <fullName evidence="1">Uncharacterized protein</fullName>
    </submittedName>
</protein>